<evidence type="ECO:0000313" key="1">
    <source>
        <dbReference type="EMBL" id="CAK0871618.1"/>
    </source>
</evidence>
<keyword evidence="2" id="KW-1185">Reference proteome</keyword>
<dbReference type="EMBL" id="CAUYUJ010017090">
    <property type="protein sequence ID" value="CAK0871618.1"/>
    <property type="molecule type" value="Genomic_DNA"/>
</dbReference>
<proteinExistence type="predicted"/>
<accession>A0ABN9VEV3</accession>
<reference evidence="1" key="1">
    <citation type="submission" date="2023-10" db="EMBL/GenBank/DDBJ databases">
        <authorList>
            <person name="Chen Y."/>
            <person name="Shah S."/>
            <person name="Dougan E. K."/>
            <person name="Thang M."/>
            <person name="Chan C."/>
        </authorList>
    </citation>
    <scope>NUCLEOTIDE SEQUENCE [LARGE SCALE GENOMIC DNA]</scope>
</reference>
<sequence length="274" mass="29203">MAAASGMAYKPCLGPGMALARHCGSSTLSAVDGEKLQVDDGMRMPVSLVDVQLEDKSGAALLGKADAFRAERGAWSVILSSSKPGTASLAPPGSIREKGSKEAWVAPVRLEKVVRDGREQSGVFATREFLPGDCIFVEAPILAIEEVGDVDQDMKGLKINKAHRLAVQQFLALPDQRKGAALSLFCPDRMLVTLGDGQKQWSEPLSKETFFDQLPKVGIQVGDDEDDKAVVWRFIRIWESSNMAVAAGTAIFVGAGADLRSRSRPGVLCAGFGA</sequence>
<name>A0ABN9VEV3_9DINO</name>
<comment type="caution">
    <text evidence="1">The sequence shown here is derived from an EMBL/GenBank/DDBJ whole genome shotgun (WGS) entry which is preliminary data.</text>
</comment>
<protein>
    <submittedName>
        <fullName evidence="1">Uncharacterized protein</fullName>
    </submittedName>
</protein>
<dbReference type="Proteomes" id="UP001189429">
    <property type="component" value="Unassembled WGS sequence"/>
</dbReference>
<organism evidence="1 2">
    <name type="scientific">Prorocentrum cordatum</name>
    <dbReference type="NCBI Taxonomy" id="2364126"/>
    <lineage>
        <taxon>Eukaryota</taxon>
        <taxon>Sar</taxon>
        <taxon>Alveolata</taxon>
        <taxon>Dinophyceae</taxon>
        <taxon>Prorocentrales</taxon>
        <taxon>Prorocentraceae</taxon>
        <taxon>Prorocentrum</taxon>
    </lineage>
</organism>
<gene>
    <name evidence="1" type="ORF">PCOR1329_LOCUS57394</name>
</gene>
<evidence type="ECO:0000313" key="2">
    <source>
        <dbReference type="Proteomes" id="UP001189429"/>
    </source>
</evidence>